<dbReference type="EMBL" id="DAEPXK010000094">
    <property type="protein sequence ID" value="HBH1544535.1"/>
    <property type="molecule type" value="Genomic_DNA"/>
</dbReference>
<accession>A0AAN5VQG1</accession>
<reference evidence="1" key="2">
    <citation type="submission" date="2021-06" db="EMBL/GenBank/DDBJ databases">
        <authorList>
            <consortium name="NCBI Pathogen Detection Project"/>
        </authorList>
    </citation>
    <scope>NUCLEOTIDE SEQUENCE</scope>
    <source>
        <strain evidence="1">HN1000</strain>
    </source>
</reference>
<evidence type="ECO:0000313" key="1">
    <source>
        <dbReference type="EMBL" id="HBH1544535.1"/>
    </source>
</evidence>
<proteinExistence type="predicted"/>
<reference evidence="1" key="1">
    <citation type="journal article" date="2018" name="Genome Biol.">
        <title>SKESA: strategic k-mer extension for scrupulous assemblies.</title>
        <authorList>
            <person name="Souvorov A."/>
            <person name="Agarwala R."/>
            <person name="Lipman D.J."/>
        </authorList>
    </citation>
    <scope>NUCLEOTIDE SEQUENCE</scope>
    <source>
        <strain evidence="1">HN1000</strain>
    </source>
</reference>
<dbReference type="Proteomes" id="UP000878956">
    <property type="component" value="Unassembled WGS sequence"/>
</dbReference>
<dbReference type="AlphaFoldDB" id="A0AAN5VQG1"/>
<organism evidence="1 2">
    <name type="scientific">Clostridioides difficile</name>
    <name type="common">Peptoclostridium difficile</name>
    <dbReference type="NCBI Taxonomy" id="1496"/>
    <lineage>
        <taxon>Bacteria</taxon>
        <taxon>Bacillati</taxon>
        <taxon>Bacillota</taxon>
        <taxon>Clostridia</taxon>
        <taxon>Peptostreptococcales</taxon>
        <taxon>Peptostreptococcaceae</taxon>
        <taxon>Clostridioides</taxon>
    </lineage>
</organism>
<comment type="caution">
    <text evidence="1">The sequence shown here is derived from an EMBL/GenBank/DDBJ whole genome shotgun (WGS) entry which is preliminary data.</text>
</comment>
<protein>
    <submittedName>
        <fullName evidence="1">Uncharacterized protein</fullName>
    </submittedName>
</protein>
<sequence>MGIKKILSRFLFKNNISEQKVNGVILSGNTIIQESNTYKNEKIVDEYMKDKLDEIESLFDRQEYEEIEDKINWIYRKKQDRFSEAVERKLLQYNCFLALLTNKQERLSEYFKELEAYGDKTAEFLNVKFNIATFSQSDSIFKELKSTWESLDMDSSKIDSNEIKYLYFSKQYDVLIERFNNEKDLDAPEIKLYVAKSFIKIEKFDEAEKLLFEIKEKGDTYKAEYILCKALSVFSIDRELGELTEGERVVFSDCIEEIKNINLEKLEFNQFREISYYKLQMILFSDKSLALEEISNLSDKFEKDTEFYVLKINIFNLNGKYEEADKICKYLLENNGNINIYISSVINNCLCMENWSKVKELFIKYRDYLENIDFAFYAYGFSLLNLYGEEYTINVIEKECKAEGNLIDFLRAKANSKNKEKSEFYLDKIVNNTKNKDLILLDVADEYMNMDNTEKSLAIVKENSIYDIRFLKRYISITISKNMEAYFDDILDIYIRCYIDTCNEYVERGIYSIYIKKKLYRGAYFIAKKAFNNTKKLYWLNELTRMKLINKELIDLKEFADILNNEKDLQYLMTASETYLKLGEVTKARELSYKIAFNMNNMDIDSAIRIWQVLLSNEIQNVSDFEEHKDLIKQVELDDVIILKSGKEELKVCLNKEVFYRINDIRFGCLHINMNEGLWIELLGSKVNDEINFKQKEYKIIEIINKYDFLTRSCFNIRVKEKDDNIKMLSINEKDLIENTDNDLIRELQKDIDNFNKRLDGYLGKDKSMGGFELPINYLLPQIENVNGNIDYLLKDKNLFFKSGMSNIIEEGSKVVLTIVSTLLLSKVNLLDEFMSYYDVYVPRRLIESIEDTISELTINFSNKSVKIYSIEKKLVFFEKDQKEKKIELKNFNKIIESLKKGKIISKDIYIKHYVSIPEQVMYSADMEAFEISKAEDTSIFIDDKFTCLLYSTIHSQRRSNMAGFINSILFNDFNKYWKIAEQLIKSKYEYFFNYIDLETLVFNLDVGTRNNIKKFKHVFKIILKNDINGFYSLLLRLICTDIAFIHKSYFEYKIKIDIIMDIISNLEK</sequence>
<evidence type="ECO:0000313" key="2">
    <source>
        <dbReference type="Proteomes" id="UP000878956"/>
    </source>
</evidence>
<name>A0AAN5VQG1_CLODI</name>
<gene>
    <name evidence="1" type="ORF">KRM00_004088</name>
</gene>